<proteinExistence type="predicted"/>
<evidence type="ECO:0000259" key="2">
    <source>
        <dbReference type="PROSITE" id="PS50011"/>
    </source>
</evidence>
<keyword evidence="1" id="KW-1133">Transmembrane helix</keyword>
<reference evidence="3 4" key="1">
    <citation type="submission" date="2024-10" db="EMBL/GenBank/DDBJ databases">
        <authorList>
            <person name="Kim D."/>
        </authorList>
    </citation>
    <scope>NUCLEOTIDE SEQUENCE [LARGE SCALE GENOMIC DNA]</scope>
    <source>
        <strain evidence="3">BH-2024</strain>
    </source>
</reference>
<gene>
    <name evidence="3" type="ORF">niasHT_034166</name>
</gene>
<dbReference type="InterPro" id="IPR001245">
    <property type="entry name" value="Ser-Thr/Tyr_kinase_cat_dom"/>
</dbReference>
<evidence type="ECO:0000256" key="1">
    <source>
        <dbReference type="SAM" id="Phobius"/>
    </source>
</evidence>
<dbReference type="Proteomes" id="UP001620626">
    <property type="component" value="Unassembled WGS sequence"/>
</dbReference>
<evidence type="ECO:0000313" key="4">
    <source>
        <dbReference type="Proteomes" id="UP001620626"/>
    </source>
</evidence>
<keyword evidence="4" id="KW-1185">Reference proteome</keyword>
<name>A0ABD2I797_9BILA</name>
<protein>
    <recommendedName>
        <fullName evidence="2">Protein kinase domain-containing protein</fullName>
    </recommendedName>
</protein>
<keyword evidence="1" id="KW-0812">Transmembrane</keyword>
<dbReference type="PANTHER" id="PTHR24416:SF611">
    <property type="entry name" value="TYROSINE-PROTEIN KINASE TRANSMEMBRANE RECEPTOR ROR"/>
    <property type="match status" value="1"/>
</dbReference>
<dbReference type="SUPFAM" id="SSF56112">
    <property type="entry name" value="Protein kinase-like (PK-like)"/>
    <property type="match status" value="1"/>
</dbReference>
<evidence type="ECO:0000313" key="3">
    <source>
        <dbReference type="EMBL" id="KAL3076102.1"/>
    </source>
</evidence>
<accession>A0ABD2I797</accession>
<dbReference type="InterPro" id="IPR011009">
    <property type="entry name" value="Kinase-like_dom_sf"/>
</dbReference>
<sequence>MESTVYLFDIIDCKDIGGFCNFTDFQTWYCEWKEMDMFEELCPLPSMCCVPKASKWKYFLSFFPSIKIIVYFFISFFLLLSTGILITKLAKRFVENQTRKASFATTSTEDHNKFATTLAIETWAVKTLMKLLPTVSKKELKIGQKISSGKFLVLHKSKLHDSSVCLKSMKCQNDHFNIFLNEAAILWHIRLSAHLFKTMPLHICNFNGICQLRPAQFGIVFEWMNLGSVWAFLSEQKTNSTNVGKQLDSKDLLRIAIQICAGVYQLHTLLIIHGNVSARNCLLAGDPFKPEKLIAKLADFGNSQIIPTKNAFYECWASERSVWPYKWMAPECFVTGENEKHQFSLHSDIWSFGAFLLELFSFGDEPYPNLSSADAKTLLLMDPKMNNALNFTETFIPNDVKRIIRKCFALAPKDRPKAENLIKLLQQY</sequence>
<organism evidence="3 4">
    <name type="scientific">Heterodera trifolii</name>
    <dbReference type="NCBI Taxonomy" id="157864"/>
    <lineage>
        <taxon>Eukaryota</taxon>
        <taxon>Metazoa</taxon>
        <taxon>Ecdysozoa</taxon>
        <taxon>Nematoda</taxon>
        <taxon>Chromadorea</taxon>
        <taxon>Rhabditida</taxon>
        <taxon>Tylenchina</taxon>
        <taxon>Tylenchomorpha</taxon>
        <taxon>Tylenchoidea</taxon>
        <taxon>Heteroderidae</taxon>
        <taxon>Heteroderinae</taxon>
        <taxon>Heterodera</taxon>
    </lineage>
</organism>
<feature type="domain" description="Protein kinase" evidence="2">
    <location>
        <begin position="140"/>
        <end position="428"/>
    </location>
</feature>
<dbReference type="Pfam" id="PF07714">
    <property type="entry name" value="PK_Tyr_Ser-Thr"/>
    <property type="match status" value="1"/>
</dbReference>
<comment type="caution">
    <text evidence="3">The sequence shown here is derived from an EMBL/GenBank/DDBJ whole genome shotgun (WGS) entry which is preliminary data.</text>
</comment>
<dbReference type="PANTHER" id="PTHR24416">
    <property type="entry name" value="TYROSINE-PROTEIN KINASE RECEPTOR"/>
    <property type="match status" value="1"/>
</dbReference>
<dbReference type="EMBL" id="JBICBT010001261">
    <property type="protein sequence ID" value="KAL3076102.1"/>
    <property type="molecule type" value="Genomic_DNA"/>
</dbReference>
<dbReference type="Gene3D" id="1.10.510.10">
    <property type="entry name" value="Transferase(Phosphotransferase) domain 1"/>
    <property type="match status" value="1"/>
</dbReference>
<dbReference type="InterPro" id="IPR050122">
    <property type="entry name" value="RTK"/>
</dbReference>
<dbReference type="PROSITE" id="PS50011">
    <property type="entry name" value="PROTEIN_KINASE_DOM"/>
    <property type="match status" value="1"/>
</dbReference>
<keyword evidence="1" id="KW-0472">Membrane</keyword>
<dbReference type="AlphaFoldDB" id="A0ABD2I797"/>
<dbReference type="InterPro" id="IPR000719">
    <property type="entry name" value="Prot_kinase_dom"/>
</dbReference>
<feature type="transmembrane region" description="Helical" evidence="1">
    <location>
        <begin position="68"/>
        <end position="90"/>
    </location>
</feature>